<comment type="caution">
    <text evidence="8">The sequence shown here is derived from an EMBL/GenBank/DDBJ whole genome shotgun (WGS) entry which is preliminary data.</text>
</comment>
<evidence type="ECO:0000256" key="3">
    <source>
        <dbReference type="ARBA" id="ARBA00012690"/>
    </source>
</evidence>
<dbReference type="PANTHER" id="PTHR10963:SF55">
    <property type="entry name" value="GLYCOSIDE HYDROLASE FAMILY 16 PROTEIN"/>
    <property type="match status" value="1"/>
</dbReference>
<reference evidence="8 9" key="1">
    <citation type="submission" date="2018-01" db="EMBL/GenBank/DDBJ databases">
        <title>Draft genome sequence of Jiangella sp. GTF31.</title>
        <authorList>
            <person name="Sahin N."/>
            <person name="Ay H."/>
            <person name="Saygin H."/>
        </authorList>
    </citation>
    <scope>NUCLEOTIDE SEQUENCE [LARGE SCALE GENOMIC DNA]</scope>
    <source>
        <strain evidence="8 9">GTF31</strain>
    </source>
</reference>
<dbReference type="PRINTS" id="PR00737">
    <property type="entry name" value="GLHYDRLASE16"/>
</dbReference>
<dbReference type="InterPro" id="IPR013320">
    <property type="entry name" value="ConA-like_dom_sf"/>
</dbReference>
<evidence type="ECO:0000313" key="9">
    <source>
        <dbReference type="Proteomes" id="UP000248764"/>
    </source>
</evidence>
<sequence length="402" mass="43108">MRVRVLITLVTAGTLPLVGGGPSTAADAERLPAADVLAAPAGYTLSWADEFDTTSVDTTRWSYRTTKPHDGWSTQRPENVSVGGGVMTVHLCPKGTSGPQCLPTSATTDYTGGGLISKARPRYGYYETRVRTNVGSGWHSAFWSAEVGATGAFTEIDGFEIDSHIPDQVMHNVIAWNHGGYLSSDLLRLGFDSSAGWHVYGFEWTEDRVQFYVDGQRTWYADYAPGTYVHNFLNVWLTTIAVGRNGSPGVDDSALPGQVQWDYFRFYERDAYGDNDSPTGGYAESGTGWGSSGLPAFARLTSRYSCDPGTSAHWTVRPPATGSYRAYFYRVGGDGGQTGAPVTVSDGGTTLASAPVDFGAAGNAWVPVGGALSLVEDRPYTVRVERTGAGCIRADAVKLVRQ</sequence>
<dbReference type="EC" id="3.2.1.73" evidence="3"/>
<feature type="domain" description="GH16" evidence="7">
    <location>
        <begin position="45"/>
        <end position="272"/>
    </location>
</feature>
<keyword evidence="4" id="KW-0378">Hydrolase</keyword>
<gene>
    <name evidence="8" type="ORF">C1I92_11635</name>
</gene>
<comment type="catalytic activity">
    <reaction evidence="1">
        <text>Hydrolysis of (1-&gt;4)-beta-D-glucosidic linkages in beta-D-glucans containing (1-&gt;3)- and (1-&gt;4)-bonds.</text>
        <dbReference type="EC" id="3.2.1.73"/>
    </reaction>
</comment>
<dbReference type="GO" id="GO:0042972">
    <property type="term" value="F:licheninase activity"/>
    <property type="evidence" value="ECO:0007669"/>
    <property type="project" value="UniProtKB-EC"/>
</dbReference>
<dbReference type="SUPFAM" id="SSF49899">
    <property type="entry name" value="Concanavalin A-like lectins/glucanases"/>
    <property type="match status" value="1"/>
</dbReference>
<name>A0A2W2C683_9ACTN</name>
<dbReference type="InterPro" id="IPR050546">
    <property type="entry name" value="Glycosyl_Hydrlase_16"/>
</dbReference>
<evidence type="ECO:0000256" key="1">
    <source>
        <dbReference type="ARBA" id="ARBA00000481"/>
    </source>
</evidence>
<evidence type="ECO:0000256" key="2">
    <source>
        <dbReference type="ARBA" id="ARBA00006865"/>
    </source>
</evidence>
<evidence type="ECO:0000313" key="8">
    <source>
        <dbReference type="EMBL" id="PZF83587.1"/>
    </source>
</evidence>
<keyword evidence="9" id="KW-1185">Reference proteome</keyword>
<dbReference type="PANTHER" id="PTHR10963">
    <property type="entry name" value="GLYCOSYL HYDROLASE-RELATED"/>
    <property type="match status" value="1"/>
</dbReference>
<protein>
    <recommendedName>
        <fullName evidence="3">licheninase</fullName>
        <ecNumber evidence="3">3.2.1.73</ecNumber>
    </recommendedName>
</protein>
<dbReference type="Proteomes" id="UP000248764">
    <property type="component" value="Unassembled WGS sequence"/>
</dbReference>
<proteinExistence type="inferred from homology"/>
<dbReference type="EMBL" id="POTW01000023">
    <property type="protein sequence ID" value="PZF83587.1"/>
    <property type="molecule type" value="Genomic_DNA"/>
</dbReference>
<feature type="active site" description="Nucleophile" evidence="6">
    <location>
        <position position="155"/>
    </location>
</feature>
<dbReference type="AlphaFoldDB" id="A0A2W2C683"/>
<dbReference type="RefSeq" id="WP_111254831.1">
    <property type="nucleotide sequence ID" value="NZ_POTW01000023.1"/>
</dbReference>
<dbReference type="Pfam" id="PF25275">
    <property type="entry name" value="Golvesin_C"/>
    <property type="match status" value="1"/>
</dbReference>
<comment type="similarity">
    <text evidence="2">Belongs to the glycosyl hydrolase 16 family.</text>
</comment>
<dbReference type="Pfam" id="PF00722">
    <property type="entry name" value="Glyco_hydro_16"/>
    <property type="match status" value="1"/>
</dbReference>
<organism evidence="8 9">
    <name type="scientific">Jiangella anatolica</name>
    <dbReference type="NCBI Taxonomy" id="2670374"/>
    <lineage>
        <taxon>Bacteria</taxon>
        <taxon>Bacillati</taxon>
        <taxon>Actinomycetota</taxon>
        <taxon>Actinomycetes</taxon>
        <taxon>Jiangellales</taxon>
        <taxon>Jiangellaceae</taxon>
        <taxon>Jiangella</taxon>
    </lineage>
</organism>
<dbReference type="InterPro" id="IPR033803">
    <property type="entry name" value="CBD-like_Golvesin-Xly"/>
</dbReference>
<evidence type="ECO:0000259" key="7">
    <source>
        <dbReference type="PROSITE" id="PS51762"/>
    </source>
</evidence>
<dbReference type="InterPro" id="IPR008264">
    <property type="entry name" value="Beta_glucanase"/>
</dbReference>
<dbReference type="Gene3D" id="2.60.120.200">
    <property type="match status" value="1"/>
</dbReference>
<dbReference type="PROSITE" id="PS51762">
    <property type="entry name" value="GH16_2"/>
    <property type="match status" value="1"/>
</dbReference>
<dbReference type="GO" id="GO:0005975">
    <property type="term" value="P:carbohydrate metabolic process"/>
    <property type="evidence" value="ECO:0007669"/>
    <property type="project" value="InterPro"/>
</dbReference>
<accession>A0A2W2C683</accession>
<feature type="active site" description="Proton donor" evidence="6">
    <location>
        <position position="160"/>
    </location>
</feature>
<evidence type="ECO:0000256" key="5">
    <source>
        <dbReference type="ARBA" id="ARBA00023295"/>
    </source>
</evidence>
<evidence type="ECO:0000256" key="4">
    <source>
        <dbReference type="ARBA" id="ARBA00022801"/>
    </source>
</evidence>
<keyword evidence="5" id="KW-0326">Glycosidase</keyword>
<evidence type="ECO:0000256" key="6">
    <source>
        <dbReference type="PIRSR" id="PIRSR608264-1"/>
    </source>
</evidence>
<dbReference type="InterPro" id="IPR000757">
    <property type="entry name" value="Beta-glucanase-like"/>
</dbReference>
<dbReference type="CDD" id="cd00413">
    <property type="entry name" value="Glyco_hydrolase_16"/>
    <property type="match status" value="1"/>
</dbReference>